<organism evidence="2 3">
    <name type="scientific">Methylobacterium durans</name>
    <dbReference type="NCBI Taxonomy" id="2202825"/>
    <lineage>
        <taxon>Bacteria</taxon>
        <taxon>Pseudomonadati</taxon>
        <taxon>Pseudomonadota</taxon>
        <taxon>Alphaproteobacteria</taxon>
        <taxon>Hyphomicrobiales</taxon>
        <taxon>Methylobacteriaceae</taxon>
        <taxon>Methylobacterium</taxon>
    </lineage>
</organism>
<proteinExistence type="predicted"/>
<keyword evidence="1" id="KW-0812">Transmembrane</keyword>
<protein>
    <submittedName>
        <fullName evidence="2">Uncharacterized protein</fullName>
    </submittedName>
</protein>
<evidence type="ECO:0000313" key="2">
    <source>
        <dbReference type="EMBL" id="AWN42327.1"/>
    </source>
</evidence>
<name>A0A2U8W882_9HYPH</name>
<dbReference type="AlphaFoldDB" id="A0A2U8W882"/>
<dbReference type="KEGG" id="mets:DK389_19800"/>
<reference evidence="3" key="1">
    <citation type="submission" date="2018-05" db="EMBL/GenBank/DDBJ databases">
        <title>Complete Genome Sequence of Methylobacterium sp. 17SD2-17.</title>
        <authorList>
            <person name="Srinivasan S."/>
        </authorList>
    </citation>
    <scope>NUCLEOTIDE SEQUENCE [LARGE SCALE GENOMIC DNA]</scope>
    <source>
        <strain evidence="3">17SD2-17</strain>
    </source>
</reference>
<evidence type="ECO:0000313" key="3">
    <source>
        <dbReference type="Proteomes" id="UP000245926"/>
    </source>
</evidence>
<keyword evidence="1" id="KW-1133">Transmembrane helix</keyword>
<dbReference type="Proteomes" id="UP000245926">
    <property type="component" value="Chromosome"/>
</dbReference>
<keyword evidence="1" id="KW-0472">Membrane</keyword>
<sequence>MITVGRGAKQAGRATTIGTYLGWSLHEAAARALTGAAQVTDAHHDNRLAEPRLTVWDINLLFGVVAMIFFADALMI</sequence>
<dbReference type="RefSeq" id="WP_109892098.1">
    <property type="nucleotide sequence ID" value="NZ_CP029550.1"/>
</dbReference>
<feature type="transmembrane region" description="Helical" evidence="1">
    <location>
        <begin position="58"/>
        <end position="75"/>
    </location>
</feature>
<keyword evidence="3" id="KW-1185">Reference proteome</keyword>
<evidence type="ECO:0000256" key="1">
    <source>
        <dbReference type="SAM" id="Phobius"/>
    </source>
</evidence>
<dbReference type="EMBL" id="CP029550">
    <property type="protein sequence ID" value="AWN42327.1"/>
    <property type="molecule type" value="Genomic_DNA"/>
</dbReference>
<accession>A0A2U8W882</accession>
<gene>
    <name evidence="2" type="ORF">DK389_19800</name>
</gene>